<reference evidence="2" key="2">
    <citation type="journal article" date="2015" name="Data Brief">
        <title>Shoot transcriptome of the giant reed, Arundo donax.</title>
        <authorList>
            <person name="Barrero R.A."/>
            <person name="Guerrero F.D."/>
            <person name="Moolhuijzen P."/>
            <person name="Goolsby J.A."/>
            <person name="Tidwell J."/>
            <person name="Bellgard S.E."/>
            <person name="Bellgard M.I."/>
        </authorList>
    </citation>
    <scope>NUCLEOTIDE SEQUENCE</scope>
    <source>
        <tissue evidence="2">Shoot tissue taken approximately 20 cm above the soil surface</tissue>
    </source>
</reference>
<feature type="transmembrane region" description="Helical" evidence="1">
    <location>
        <begin position="37"/>
        <end position="57"/>
    </location>
</feature>
<evidence type="ECO:0000313" key="2">
    <source>
        <dbReference type="EMBL" id="JAD46486.1"/>
    </source>
</evidence>
<name>A0A0A9A5W7_ARUDO</name>
<evidence type="ECO:0000256" key="1">
    <source>
        <dbReference type="SAM" id="Phobius"/>
    </source>
</evidence>
<sequence>MASAAPTLILSPNTCELASPFFTCLLSFPFSLYCDKLVYFSWAQICTIMFFSCFYVFC</sequence>
<accession>A0A0A9A5W7</accession>
<keyword evidence="1" id="KW-1133">Transmembrane helix</keyword>
<proteinExistence type="predicted"/>
<dbReference type="EMBL" id="GBRH01251409">
    <property type="protein sequence ID" value="JAD46486.1"/>
    <property type="molecule type" value="Transcribed_RNA"/>
</dbReference>
<organism evidence="2">
    <name type="scientific">Arundo donax</name>
    <name type="common">Giant reed</name>
    <name type="synonym">Donax arundinaceus</name>
    <dbReference type="NCBI Taxonomy" id="35708"/>
    <lineage>
        <taxon>Eukaryota</taxon>
        <taxon>Viridiplantae</taxon>
        <taxon>Streptophyta</taxon>
        <taxon>Embryophyta</taxon>
        <taxon>Tracheophyta</taxon>
        <taxon>Spermatophyta</taxon>
        <taxon>Magnoliopsida</taxon>
        <taxon>Liliopsida</taxon>
        <taxon>Poales</taxon>
        <taxon>Poaceae</taxon>
        <taxon>PACMAD clade</taxon>
        <taxon>Arundinoideae</taxon>
        <taxon>Arundineae</taxon>
        <taxon>Arundo</taxon>
    </lineage>
</organism>
<keyword evidence="1" id="KW-0472">Membrane</keyword>
<reference evidence="2" key="1">
    <citation type="submission" date="2014-09" db="EMBL/GenBank/DDBJ databases">
        <authorList>
            <person name="Magalhaes I.L.F."/>
            <person name="Oliveira U."/>
            <person name="Santos F.R."/>
            <person name="Vidigal T.H.D.A."/>
            <person name="Brescovit A.D."/>
            <person name="Santos A.J."/>
        </authorList>
    </citation>
    <scope>NUCLEOTIDE SEQUENCE</scope>
    <source>
        <tissue evidence="2">Shoot tissue taken approximately 20 cm above the soil surface</tissue>
    </source>
</reference>
<dbReference type="AlphaFoldDB" id="A0A0A9A5W7"/>
<keyword evidence="1" id="KW-0812">Transmembrane</keyword>
<protein>
    <submittedName>
        <fullName evidence="2">Uncharacterized protein</fullName>
    </submittedName>
</protein>